<evidence type="ECO:0000313" key="4">
    <source>
        <dbReference type="Proteomes" id="UP001431656"/>
    </source>
</evidence>
<protein>
    <recommendedName>
        <fullName evidence="2">Methyltransferase domain-containing protein</fullName>
    </recommendedName>
</protein>
<feature type="region of interest" description="Disordered" evidence="1">
    <location>
        <begin position="73"/>
        <end position="94"/>
    </location>
</feature>
<dbReference type="SUPFAM" id="SSF53335">
    <property type="entry name" value="S-adenosyl-L-methionine-dependent methyltransferases"/>
    <property type="match status" value="1"/>
</dbReference>
<dbReference type="AlphaFoldDB" id="A0AAN0MGX7"/>
<feature type="domain" description="Methyltransferase" evidence="2">
    <location>
        <begin position="10"/>
        <end position="50"/>
    </location>
</feature>
<keyword evidence="4" id="KW-1185">Reference proteome</keyword>
<dbReference type="InterPro" id="IPR029063">
    <property type="entry name" value="SAM-dependent_MTases_sf"/>
</dbReference>
<sequence>MQLRPEDELLDVGCGSGAFLAQEAQQVRRVAGVDLPDVQIDLARRRLAQRIADGNAGDLSREMQILEADNCRTARPSDAERSSRQIHPPGSAEVCSPPNDYAQAMQVINIRSFTLVNAMWSRGSTPLSRTSLCPVMTRANAS</sequence>
<feature type="compositionally biased region" description="Basic and acidic residues" evidence="1">
    <location>
        <begin position="73"/>
        <end position="83"/>
    </location>
</feature>
<proteinExistence type="predicted"/>
<evidence type="ECO:0000259" key="2">
    <source>
        <dbReference type="Pfam" id="PF13649"/>
    </source>
</evidence>
<gene>
    <name evidence="3" type="ORF">brsh051_16030</name>
</gene>
<dbReference type="RefSeq" id="WP_425332695.1">
    <property type="nucleotide sequence ID" value="NZ_AP028056.1"/>
</dbReference>
<dbReference type="CDD" id="cd02440">
    <property type="entry name" value="AdoMet_MTases"/>
    <property type="match status" value="1"/>
</dbReference>
<dbReference type="Proteomes" id="UP001431656">
    <property type="component" value="Chromosome"/>
</dbReference>
<dbReference type="Gene3D" id="3.40.50.150">
    <property type="entry name" value="Vaccinia Virus protein VP39"/>
    <property type="match status" value="1"/>
</dbReference>
<name>A0AAN0MGX7_9ACTN</name>
<evidence type="ECO:0000256" key="1">
    <source>
        <dbReference type="SAM" id="MobiDB-lite"/>
    </source>
</evidence>
<dbReference type="InterPro" id="IPR041698">
    <property type="entry name" value="Methyltransf_25"/>
</dbReference>
<evidence type="ECO:0000313" key="3">
    <source>
        <dbReference type="EMBL" id="BEH02322.1"/>
    </source>
</evidence>
<dbReference type="KEGG" id="broo:brsh051_16030"/>
<reference evidence="3" key="1">
    <citation type="journal article" date="2024" name="Int. J. Syst. Evol. Microbiol.">
        <title>Brooklawnia propionicigenes sp. nov., a facultatively anaerobic, propionate-producing bacterium isolated from a methanogenic reactor treating waste from cattle farms.</title>
        <authorList>
            <person name="Akita Y."/>
            <person name="Ueki A."/>
            <person name="Tonouchi A."/>
            <person name="Sugawara Y."/>
            <person name="Honma S."/>
            <person name="Kaku N."/>
            <person name="Ueki K."/>
        </authorList>
    </citation>
    <scope>NUCLEOTIDE SEQUENCE</scope>
    <source>
        <strain evidence="3">SH051</strain>
    </source>
</reference>
<dbReference type="EMBL" id="AP028056">
    <property type="protein sequence ID" value="BEH02322.1"/>
    <property type="molecule type" value="Genomic_DNA"/>
</dbReference>
<organism evidence="3 4">
    <name type="scientific">Brooklawnia propionicigenes</name>
    <dbReference type="NCBI Taxonomy" id="3041175"/>
    <lineage>
        <taxon>Bacteria</taxon>
        <taxon>Bacillati</taxon>
        <taxon>Actinomycetota</taxon>
        <taxon>Actinomycetes</taxon>
        <taxon>Propionibacteriales</taxon>
        <taxon>Propionibacteriaceae</taxon>
        <taxon>Brooklawnia</taxon>
    </lineage>
</organism>
<accession>A0AAN0MGX7</accession>
<dbReference type="Pfam" id="PF13649">
    <property type="entry name" value="Methyltransf_25"/>
    <property type="match status" value="1"/>
</dbReference>